<evidence type="ECO:0000313" key="16">
    <source>
        <dbReference type="EMBL" id="KAH7176829.1"/>
    </source>
</evidence>
<dbReference type="GO" id="GO:0008168">
    <property type="term" value="F:methyltransferase activity"/>
    <property type="evidence" value="ECO:0007669"/>
    <property type="project" value="UniProtKB-KW"/>
</dbReference>
<dbReference type="Gene3D" id="3.30.559.10">
    <property type="entry name" value="Chloramphenicol acetyltransferase-like domain"/>
    <property type="match status" value="1"/>
</dbReference>
<dbReference type="InterPro" id="IPR016036">
    <property type="entry name" value="Malonyl_transacylase_ACP-bd"/>
</dbReference>
<accession>A0A9P9FT28</accession>
<evidence type="ECO:0000256" key="12">
    <source>
        <dbReference type="SAM" id="MobiDB-lite"/>
    </source>
</evidence>
<evidence type="ECO:0000256" key="6">
    <source>
        <dbReference type="ARBA" id="ARBA00022679"/>
    </source>
</evidence>
<dbReference type="PROSITE" id="PS52004">
    <property type="entry name" value="KS3_2"/>
    <property type="match status" value="1"/>
</dbReference>
<dbReference type="GO" id="GO:0016491">
    <property type="term" value="F:oxidoreductase activity"/>
    <property type="evidence" value="ECO:0007669"/>
    <property type="project" value="UniProtKB-KW"/>
</dbReference>
<dbReference type="InterPro" id="IPR029063">
    <property type="entry name" value="SAM-dependent_MTases_sf"/>
</dbReference>
<dbReference type="SMART" id="SM00823">
    <property type="entry name" value="PKS_PP"/>
    <property type="match status" value="2"/>
</dbReference>
<dbReference type="PANTHER" id="PTHR43775:SF20">
    <property type="entry name" value="HYBRID PKS-NRPS SYNTHETASE APDA"/>
    <property type="match status" value="1"/>
</dbReference>
<gene>
    <name evidence="16" type="ORF">EDB81DRAFT_940688</name>
</gene>
<evidence type="ECO:0000259" key="15">
    <source>
        <dbReference type="PROSITE" id="PS52019"/>
    </source>
</evidence>
<dbReference type="SUPFAM" id="SSF53335">
    <property type="entry name" value="S-adenosyl-L-methionine-dependent methyltransferases"/>
    <property type="match status" value="1"/>
</dbReference>
<dbReference type="Pfam" id="PF00501">
    <property type="entry name" value="AMP-binding"/>
    <property type="match status" value="1"/>
</dbReference>
<evidence type="ECO:0000259" key="14">
    <source>
        <dbReference type="PROSITE" id="PS52004"/>
    </source>
</evidence>
<dbReference type="CDD" id="cd05930">
    <property type="entry name" value="A_NRPS"/>
    <property type="match status" value="1"/>
</dbReference>
<dbReference type="GO" id="GO:0004312">
    <property type="term" value="F:fatty acid synthase activity"/>
    <property type="evidence" value="ECO:0007669"/>
    <property type="project" value="TreeGrafter"/>
</dbReference>
<dbReference type="SUPFAM" id="SSF51735">
    <property type="entry name" value="NAD(P)-binding Rossmann-fold domains"/>
    <property type="match status" value="2"/>
</dbReference>
<evidence type="ECO:0000313" key="17">
    <source>
        <dbReference type="Proteomes" id="UP000738349"/>
    </source>
</evidence>
<dbReference type="Pfam" id="PF00550">
    <property type="entry name" value="PP-binding"/>
    <property type="match status" value="1"/>
</dbReference>
<dbReference type="Pfam" id="PF08242">
    <property type="entry name" value="Methyltransf_12"/>
    <property type="match status" value="1"/>
</dbReference>
<keyword evidence="9" id="KW-0511">Multifunctional enzyme</keyword>
<dbReference type="InterPro" id="IPR000873">
    <property type="entry name" value="AMP-dep_synth/lig_dom"/>
</dbReference>
<evidence type="ECO:0000256" key="1">
    <source>
        <dbReference type="ARBA" id="ARBA00004685"/>
    </source>
</evidence>
<dbReference type="InterPro" id="IPR049552">
    <property type="entry name" value="PKS_DH_N"/>
</dbReference>
<dbReference type="PROSITE" id="PS52019">
    <property type="entry name" value="PKS_MFAS_DH"/>
    <property type="match status" value="1"/>
</dbReference>
<dbReference type="PANTHER" id="PTHR43775">
    <property type="entry name" value="FATTY ACID SYNTHASE"/>
    <property type="match status" value="1"/>
</dbReference>
<dbReference type="InterPro" id="IPR042099">
    <property type="entry name" value="ANL_N_sf"/>
</dbReference>
<evidence type="ECO:0000256" key="9">
    <source>
        <dbReference type="ARBA" id="ARBA00023268"/>
    </source>
</evidence>
<comment type="caution">
    <text evidence="16">The sequence shown here is derived from an EMBL/GenBank/DDBJ whole genome shotgun (WGS) entry which is preliminary data.</text>
</comment>
<dbReference type="GO" id="GO:0031177">
    <property type="term" value="F:phosphopantetheine binding"/>
    <property type="evidence" value="ECO:0007669"/>
    <property type="project" value="InterPro"/>
</dbReference>
<dbReference type="InterPro" id="IPR050091">
    <property type="entry name" value="PKS_NRPS_Biosynth_Enz"/>
</dbReference>
<feature type="domain" description="PKS/mFAS DH" evidence="15">
    <location>
        <begin position="959"/>
        <end position="1263"/>
    </location>
</feature>
<dbReference type="InterPro" id="IPR009081">
    <property type="entry name" value="PP-bd_ACP"/>
</dbReference>
<feature type="domain" description="Ketosynthase family 3 (KS3)" evidence="14">
    <location>
        <begin position="2"/>
        <end position="434"/>
    </location>
</feature>
<dbReference type="PROSITE" id="PS50075">
    <property type="entry name" value="CARRIER"/>
    <property type="match status" value="2"/>
</dbReference>
<dbReference type="GO" id="GO:0006633">
    <property type="term" value="P:fatty acid biosynthetic process"/>
    <property type="evidence" value="ECO:0007669"/>
    <property type="project" value="InterPro"/>
</dbReference>
<dbReference type="InterPro" id="IPR006162">
    <property type="entry name" value="Ppantetheine_attach_site"/>
</dbReference>
<comment type="pathway">
    <text evidence="1">Mycotoxin biosynthesis.</text>
</comment>
<keyword evidence="4" id="KW-0436">Ligase</keyword>
<protein>
    <submittedName>
        <fullName evidence="16">Lovastatin nonaketide synthase</fullName>
    </submittedName>
</protein>
<dbReference type="InterPro" id="IPR045851">
    <property type="entry name" value="AMP-bd_C_sf"/>
</dbReference>
<dbReference type="GO" id="GO:0016874">
    <property type="term" value="F:ligase activity"/>
    <property type="evidence" value="ECO:0007669"/>
    <property type="project" value="UniProtKB-KW"/>
</dbReference>
<feature type="active site" description="Proton donor; for dehydratase activity" evidence="11">
    <location>
        <position position="1167"/>
    </location>
</feature>
<dbReference type="Gene3D" id="3.40.47.10">
    <property type="match status" value="1"/>
</dbReference>
<reference evidence="16" key="1">
    <citation type="journal article" date="2021" name="Nat. Commun.">
        <title>Genetic determinants of endophytism in the Arabidopsis root mycobiome.</title>
        <authorList>
            <person name="Mesny F."/>
            <person name="Miyauchi S."/>
            <person name="Thiergart T."/>
            <person name="Pickel B."/>
            <person name="Atanasova L."/>
            <person name="Karlsson M."/>
            <person name="Huettel B."/>
            <person name="Barry K.W."/>
            <person name="Haridas S."/>
            <person name="Chen C."/>
            <person name="Bauer D."/>
            <person name="Andreopoulos W."/>
            <person name="Pangilinan J."/>
            <person name="LaButti K."/>
            <person name="Riley R."/>
            <person name="Lipzen A."/>
            <person name="Clum A."/>
            <person name="Drula E."/>
            <person name="Henrissat B."/>
            <person name="Kohler A."/>
            <person name="Grigoriev I.V."/>
            <person name="Martin F.M."/>
            <person name="Hacquard S."/>
        </authorList>
    </citation>
    <scope>NUCLEOTIDE SEQUENCE</scope>
    <source>
        <strain evidence="16">MPI-CAGE-AT-0147</strain>
    </source>
</reference>
<feature type="compositionally biased region" description="Polar residues" evidence="12">
    <location>
        <begin position="2528"/>
        <end position="2539"/>
    </location>
</feature>
<name>A0A9P9FT28_9HYPO</name>
<feature type="domain" description="Carrier" evidence="13">
    <location>
        <begin position="3564"/>
        <end position="3643"/>
    </location>
</feature>
<dbReference type="InterPro" id="IPR013120">
    <property type="entry name" value="FAR_NAD-bd"/>
</dbReference>
<dbReference type="Pfam" id="PF23297">
    <property type="entry name" value="ACP_SdgA_C"/>
    <property type="match status" value="1"/>
</dbReference>
<dbReference type="InterPro" id="IPR036736">
    <property type="entry name" value="ACP-like_sf"/>
</dbReference>
<feature type="region of interest" description="N-terminal hotdog fold" evidence="11">
    <location>
        <begin position="959"/>
        <end position="1093"/>
    </location>
</feature>
<dbReference type="Pfam" id="PF14765">
    <property type="entry name" value="PS-DH"/>
    <property type="match status" value="1"/>
</dbReference>
<dbReference type="InterPro" id="IPR001227">
    <property type="entry name" value="Ac_transferase_dom_sf"/>
</dbReference>
<dbReference type="InterPro" id="IPR049900">
    <property type="entry name" value="PKS_mFAS_DH"/>
</dbReference>
<dbReference type="InterPro" id="IPR014031">
    <property type="entry name" value="Ketoacyl_synth_C"/>
</dbReference>
<dbReference type="Pfam" id="PF00698">
    <property type="entry name" value="Acyl_transf_1"/>
    <property type="match status" value="1"/>
</dbReference>
<evidence type="ECO:0000256" key="4">
    <source>
        <dbReference type="ARBA" id="ARBA00022598"/>
    </source>
</evidence>
<dbReference type="SUPFAM" id="SSF47336">
    <property type="entry name" value="ACP-like"/>
    <property type="match status" value="2"/>
</dbReference>
<dbReference type="Pfam" id="PF16197">
    <property type="entry name" value="KAsynt_C_assoc"/>
    <property type="match status" value="1"/>
</dbReference>
<dbReference type="Gene3D" id="1.10.1200.10">
    <property type="entry name" value="ACP-like"/>
    <property type="match status" value="2"/>
</dbReference>
<dbReference type="Pfam" id="PF00109">
    <property type="entry name" value="ketoacyl-synt"/>
    <property type="match status" value="1"/>
</dbReference>
<dbReference type="CDD" id="cd00833">
    <property type="entry name" value="PKS"/>
    <property type="match status" value="1"/>
</dbReference>
<dbReference type="Pfam" id="PF08659">
    <property type="entry name" value="KR"/>
    <property type="match status" value="1"/>
</dbReference>
<proteinExistence type="inferred from homology"/>
<sequence length="3990" mass="436585">MTEPIAVVGTACRFPGSANSPSKLWELLKAPRDVSCSFPPERLNFAKFYHKNGGEHGCTDVKGRSYLLQEDIRLFDAPFFRINPKEAAGIDPQQRILLEIVYEAFEAAGWPLASLEGSKTSVHVGVMTDDYLMIQSRDPDTLGSHAATGLSRSILANRVSYVFDLKGPSMSVDTACSSSLVALHLAVQGLRNGEASQAVVAGTSLLLDPHWFITESSLHMLSPDARCRMWDKDASGYARGEGCAAVVLKPLSKAIQDGDDIECIIRETGINSDGRTQGLTMPSPTSQVALIRQTYKSAGLDPITDHCQYFECHGTGTQAGDTNEARAIQDAFFSNPMNGRPTPLYCGSIKTVLGHLEGCAGLAGLIKASLAIQHGLIPPNMHFNELNPLIEPFYSNLCVPTSLLAWPQTDGGPRRASVNSFGFGGANAHVILENYVAPCEPTTFHVSGVTANENNGDEPDSTPVIIGPFVFSARSRTSLAKLLTRTLNHIDKNPSLDLDNLSYILNSRRTVFLHRAVIPAVKDHKGLMDCLRNQISVAASTTIDGSFGIKGVEQNAFADRPGILGIFTGQGAQAARMGHELMTHCILFRESIETCQKALLGLPHPPDWSLSEELAAQKTASRLSEAAVSQPMCTALQIALVDLLRAAGIQFAAVVGHSSGEIGAAYASGVLNLRDAMGIAYYRGLVAQLSQGSSEQPGAMMAVKMTLHEANVLCSSVELAGRVCVAASNAPSSITLSGDADAIHEIKRELNRSGTETSQLKVDTAYHSHHMLRCSDIYLAHLRNLDVQIHLPSADNSCMWLSTVYVNTDLLQSPLEHGLDGQYWVENMTQPVLFSEAVRYAAESSSVSFALALEVGPHPALNGPVSQTLEPLFASGLAYAGCLNRRIDATESMSSAVGTVWSHLGPAAIDFRGWREAFGLLGQGPMIKHLPSYAWDHDQIYWRESRISNNYRLGNQPLHHLLGRLRDGSRYEKTWRNILHLSEMPWLRGHIFQGQVLFPGAGYVSLAVEAAILFVQDHPINLLEIRNLAIHAPLVLNEDDGVEILFTIRSNNDSANVAENYILETNFVAYSCHDERVLTRTCDGRLLIHIGQRRLGELPPNPMTEVELPPLSVERFDHAVSEIGLHYEGVFHSMASLSRSWGHSRATASWDKEDLDIGCTLHPAVLDVAFQAGLATFVSNAEKSIGSCYLPIGLRRVIIDPEHAYQDASGNFSMDIEAVMTLSTKSVIEVDINACATTRGYNSTCGIQVEGLILKPVEEPQAANDRNIFVKTIWDVDCSSGLSFLPQPLVDRKETEQRIEAHERIALFYLQNLVREVSPEQLVAAKWHHQTFVQSINATLAIVQNEQHALLRKGWLNDSIDTIRALSVNWPNDVDIEMLTRVGENLPSVVRGESEMMEHMLRGGLLKKLYRESRGLRPCNKGVADFVQRISHKHPRMKILEVGAGTGGSTLGVLDAIGTAYSSYTFTDISSSFFSEVAEEIPPRHSPKVDFKIFDVEKAPATQGFVEGGYDIVIAANVLHATRRLSETVQNTRALLRPGGYLIVVEITGSMLREAALMGALEGWWLGVEEGRTMKPGICAKEWDDLLRRCGFSGIDCIAHDHHDVSKHSCSVFATQATDTRIDILRDPLVSMDEIPGRPVLILGGKTLVVSKLVRQTERLLRRWSMDLRTCDSIDNLDPATIPPESFVLSFSDLDKAFFSEPLSPARVEKLQELLGNARNVLWVTRGRLLEDPHSNMMVGVGRALAVELPHVNIHFLDFDEMGSVDSHVVIQQLLRMEYFFSTLCDAGSILWVQESEIVVGDHEMLIPRVVQDDAANESFNAKRRRIKKHVNPSERITLTNAEDSSSPSLFTSDALEVPRDQLAVDVILSVALHTSDENPFYLCYGKLRESGKSQISDPALVLSEVSSSTVSAHGESIFRLPDSQGECTPATLVGIARYMIAFDTIPRLSQSGTTLIFAAPRDLVDVISTLAALAARKVLFLAVTTDTFKQDPKWRYVHPLASARSIRRLLPRETSALISFSNVGIDCVLPHLPERCAVQRFDPSRLLQQQHAATAKSIATANETFMASNIDLAESLSPITVVHIDGSFKKLLVHGERLSTVVDWTREGLVSAVLQPPVPSNVLSPTKTYLLVGMTGELAVTPLRNPQWLADLRSTGADVRLVKMDVTVRLQVRETVSRLRQSMPEIGGVANGALVLEAGLFVNFSAEDMTRQLKPKVDGTLHLDEEFENHDLDFFLAFGSLASVCGNPGQALYHAGNMFMLSLVEKRRRRGKAASILNFGLLVDVGYVARKDRADGTDIEGMLRSLLMTPLSEAEFHHVVLRGITCGRSGSSSGEVIMGIEPYIDDGKSGARPPWVDRAAFSHMIYPPTMSVSPAVGKTELPLQRFREDLESATDFDSAIKPVKELIYNKIESMIKITKSSIDEVSPLADLGLDSLHGIEIRNWLLKEMQVNMPLLRILGREPFSTICDSVAQQYIDNRRKQAETADEQVNREPFQHRQASDVQMGRGLLVSDSTLSSKEQKPRDNNPPSLGTSSASALSNFKSPFSSPFVVKLPDLRESEPSLVYERTGQLSFAQGGIHFMHSILDNPTAFNVTARYKIKGLLNVTRLSGAIEKALRRHEAFRTCFVAEPGSPRVKQRVASSLDLRRLVHVMSNSYDAEMHTKIAFDTVAGREYSLAVGETFRAVLVAHEPEWHTLIVGFHLIASDALSFSIFLDHVALAYQMSSLGSSPHTFLDFSRQQHEDVEAGRMEHSVSYWKRQLDPTPTLLPLLSVAQVTRRQSLRWHGNHVIERELGSDLVERITQVSQEHGVSPMQLYLVSMQVLLFKLAEIEDICIGVTNNGRGGTDGFSDVVGHFANILPMRFKLWRGKTFEELIKDTQHTVLNALDNAQVPFEVLLDRLGIERSSVSTPLFQVAFNYRLGSIGQRPLGNCTMSLEEYTDVVTPYDLTINVTKTTAGGNLVACITNDNLYSLSATEFIMNALIGLVRSITLDQATVVGNCTLFSDAQIQQAISLGRGPEVHHPWPSTLTERLQEVVCLFPDSVAIKYEGYSLTYTELSHRARSNAVSLLKSGVESGSRVAVLCEPSIDVHVAMLAILQIGAVYMPLDISLPPVRRHAMISEAHPRLLLYHDDTATAALESGDQSGTQLLNLSAVDESTLGQNHNPPYSRPTANQESFLLFTSGSTGTPKGIRLCQRGIMNYAASKSTTLGLGQAKVLQQTRAGFDMAIAQAFNAFVNGGTLIVAPSKARGDPDMISRLMVEEAVELTLCTPSEYTMLSAYAVDNLRKCNSWRHACSGGEAVSPGLVNALRRLELPDLTLTDCYGPTEVSCATTFQRIPLHADVGASHPRGSHGEAVSVGKAIPNTSLYILSDDGANALPLGMPGEIYVGGCGLAMGYLDTNSDRGKFVPDPFATPDYLAQGYNVMYKTGDKGLLLPAGSLKFLGRTDSGATVVKLRGLRIDLTEVAGAILEAAPEGWLADAVVTMRGQPQYLVCHVVFAPARYLDQTQLDDLLEQVHLPQYMVPSIILSLPHFPTTPNGKVDRAALQALKIAPRNGETDGEESLTVPEGELRVVWLKILGEVASAVKIGPKSDFFTVGGSSLLLVHLQNALKEKFGVSLPLQELYQTTILRSMAAAVHTQRGQLAGEEINWNSETAIPEYILEAGWSSAPFPNPRKHQYEVLLTGSTTFLGAEILGQLVANEDINKIHCIAIPGDESDQLISKGNGKVQVYPGSIQSPNLGLSAKDMSFLRSTIDQIIHAATQGHCMNNYSSVKQGLHVSTQSLVSLIALPRRIPFHFVSAPRVVLLSGRVEGEPVSMASFYPPTDGSQGVTAAKWASECFLENMARDMRLPVVIHRHCALVGEQAPADEVMNAVVRFSIITKKVPDLAGAKGFFDFQDVQTVATEIANHPLASPGDVQFCHHSGNARVPFDQLAMRLQEVYGVDFEVVAPSEWLESAAASGMGDLLVIHLKANFESGQPMVFPYLGT</sequence>
<dbReference type="InterPro" id="IPR014030">
    <property type="entry name" value="Ketoacyl_synth_N"/>
</dbReference>
<feature type="region of interest" description="C-terminal hotdog fold" evidence="11">
    <location>
        <begin position="1108"/>
        <end position="1263"/>
    </location>
</feature>
<dbReference type="CDD" id="cd02440">
    <property type="entry name" value="AdoMet_MTases"/>
    <property type="match status" value="1"/>
</dbReference>
<dbReference type="PROSITE" id="PS00455">
    <property type="entry name" value="AMP_BINDING"/>
    <property type="match status" value="1"/>
</dbReference>
<keyword evidence="8" id="KW-0560">Oxidoreductase</keyword>
<dbReference type="Gene3D" id="3.30.300.30">
    <property type="match status" value="1"/>
</dbReference>
<dbReference type="Pfam" id="PF07993">
    <property type="entry name" value="NAD_binding_4"/>
    <property type="match status" value="1"/>
</dbReference>
<evidence type="ECO:0000259" key="13">
    <source>
        <dbReference type="PROSITE" id="PS50075"/>
    </source>
</evidence>
<keyword evidence="17" id="KW-1185">Reference proteome</keyword>
<dbReference type="Gene3D" id="3.10.129.110">
    <property type="entry name" value="Polyketide synthase dehydratase"/>
    <property type="match status" value="1"/>
</dbReference>
<dbReference type="EMBL" id="JAGMUV010000001">
    <property type="protein sequence ID" value="KAH7176829.1"/>
    <property type="molecule type" value="Genomic_DNA"/>
</dbReference>
<dbReference type="InterPro" id="IPR001242">
    <property type="entry name" value="Condensation_dom"/>
</dbReference>
<dbReference type="SMART" id="SM00827">
    <property type="entry name" value="PKS_AT"/>
    <property type="match status" value="1"/>
</dbReference>
<dbReference type="InterPro" id="IPR049551">
    <property type="entry name" value="PKS_DH_C"/>
</dbReference>
<dbReference type="InterPro" id="IPR036291">
    <property type="entry name" value="NAD(P)-bd_dom_sf"/>
</dbReference>
<dbReference type="OrthoDB" id="416786at2759"/>
<comment type="similarity">
    <text evidence="10">In the C-terminal section; belongs to the NRP synthetase family.</text>
</comment>
<evidence type="ECO:0000256" key="8">
    <source>
        <dbReference type="ARBA" id="ARBA00023002"/>
    </source>
</evidence>
<dbReference type="InterPro" id="IPR013217">
    <property type="entry name" value="Methyltransf_12"/>
</dbReference>
<dbReference type="SUPFAM" id="SSF53901">
    <property type="entry name" value="Thiolase-like"/>
    <property type="match status" value="1"/>
</dbReference>
<feature type="domain" description="Carrier" evidence="13">
    <location>
        <begin position="2399"/>
        <end position="2476"/>
    </location>
</feature>
<dbReference type="SUPFAM" id="SSF55048">
    <property type="entry name" value="Probable ACP-binding domain of malonyl-CoA ACP transacylase"/>
    <property type="match status" value="1"/>
</dbReference>
<dbReference type="PROSITE" id="PS00606">
    <property type="entry name" value="KS3_1"/>
    <property type="match status" value="1"/>
</dbReference>
<dbReference type="InterPro" id="IPR042104">
    <property type="entry name" value="PKS_dehydratase_sf"/>
</dbReference>
<dbReference type="InterPro" id="IPR016039">
    <property type="entry name" value="Thiolase-like"/>
</dbReference>
<dbReference type="InterPro" id="IPR032821">
    <property type="entry name" value="PKS_assoc"/>
</dbReference>
<evidence type="ECO:0000256" key="11">
    <source>
        <dbReference type="PROSITE-ProRule" id="PRU01363"/>
    </source>
</evidence>
<dbReference type="Pfam" id="PF21089">
    <property type="entry name" value="PKS_DH_N"/>
    <property type="match status" value="1"/>
</dbReference>
<dbReference type="Pfam" id="PF02801">
    <property type="entry name" value="Ketoacyl-synt_C"/>
    <property type="match status" value="1"/>
</dbReference>
<feature type="region of interest" description="Disordered" evidence="12">
    <location>
        <begin position="2481"/>
        <end position="2501"/>
    </location>
</feature>
<dbReference type="Gene3D" id="3.30.559.30">
    <property type="entry name" value="Nonribosomal peptide synthetase, condensation domain"/>
    <property type="match status" value="1"/>
</dbReference>
<dbReference type="InterPro" id="IPR057326">
    <property type="entry name" value="KR_dom"/>
</dbReference>
<dbReference type="PROSITE" id="PS00012">
    <property type="entry name" value="PHOSPHOPANTETHEINE"/>
    <property type="match status" value="1"/>
</dbReference>
<dbReference type="Gene3D" id="3.40.366.10">
    <property type="entry name" value="Malonyl-Coenzyme A Acyl Carrier Protein, domain 2"/>
    <property type="match status" value="1"/>
</dbReference>
<dbReference type="GO" id="GO:0032259">
    <property type="term" value="P:methylation"/>
    <property type="evidence" value="ECO:0007669"/>
    <property type="project" value="UniProtKB-KW"/>
</dbReference>
<dbReference type="InterPro" id="IPR020807">
    <property type="entry name" value="PKS_DH"/>
</dbReference>
<keyword evidence="3" id="KW-0597">Phosphoprotein</keyword>
<keyword evidence="5" id="KW-0489">Methyltransferase</keyword>
<dbReference type="SMART" id="SM00825">
    <property type="entry name" value="PKS_KS"/>
    <property type="match status" value="1"/>
</dbReference>
<dbReference type="Gene3D" id="3.40.50.150">
    <property type="entry name" value="Vaccinia Virus protein VP39"/>
    <property type="match status" value="1"/>
</dbReference>
<dbReference type="InterPro" id="IPR013968">
    <property type="entry name" value="PKS_KR"/>
</dbReference>
<keyword evidence="7" id="KW-0677">Repeat</keyword>
<evidence type="ECO:0000256" key="7">
    <source>
        <dbReference type="ARBA" id="ARBA00022737"/>
    </source>
</evidence>
<keyword evidence="6" id="KW-0808">Transferase</keyword>
<evidence type="ECO:0000256" key="3">
    <source>
        <dbReference type="ARBA" id="ARBA00022553"/>
    </source>
</evidence>
<dbReference type="InterPro" id="IPR020806">
    <property type="entry name" value="PKS_PP-bd"/>
</dbReference>
<dbReference type="SUPFAM" id="SSF52777">
    <property type="entry name" value="CoA-dependent acyltransferases"/>
    <property type="match status" value="2"/>
</dbReference>
<dbReference type="InterPro" id="IPR020845">
    <property type="entry name" value="AMP-binding_CS"/>
</dbReference>
<evidence type="ECO:0000256" key="10">
    <source>
        <dbReference type="ARBA" id="ARBA00029443"/>
    </source>
</evidence>
<dbReference type="Pfam" id="PF00668">
    <property type="entry name" value="Condensation"/>
    <property type="match status" value="1"/>
</dbReference>
<dbReference type="InterPro" id="IPR018201">
    <property type="entry name" value="Ketoacyl_synth_AS"/>
</dbReference>
<dbReference type="SUPFAM" id="SSF56801">
    <property type="entry name" value="Acetyl-CoA synthetase-like"/>
    <property type="match status" value="1"/>
</dbReference>
<dbReference type="Gene3D" id="3.40.50.12780">
    <property type="entry name" value="N-terminal domain of ligase-like"/>
    <property type="match status" value="1"/>
</dbReference>
<organism evidence="16 17">
    <name type="scientific">Dactylonectria macrodidyma</name>
    <dbReference type="NCBI Taxonomy" id="307937"/>
    <lineage>
        <taxon>Eukaryota</taxon>
        <taxon>Fungi</taxon>
        <taxon>Dikarya</taxon>
        <taxon>Ascomycota</taxon>
        <taxon>Pezizomycotina</taxon>
        <taxon>Sordariomycetes</taxon>
        <taxon>Hypocreomycetidae</taxon>
        <taxon>Hypocreales</taxon>
        <taxon>Nectriaceae</taxon>
        <taxon>Dactylonectria</taxon>
    </lineage>
</organism>
<dbReference type="GO" id="GO:0004315">
    <property type="term" value="F:3-oxoacyl-[acyl-carrier-protein] synthase activity"/>
    <property type="evidence" value="ECO:0007669"/>
    <property type="project" value="InterPro"/>
</dbReference>
<dbReference type="GO" id="GO:0009403">
    <property type="term" value="P:toxin biosynthetic process"/>
    <property type="evidence" value="ECO:0007669"/>
    <property type="project" value="UniProtKB-ARBA"/>
</dbReference>
<dbReference type="SMART" id="SM00826">
    <property type="entry name" value="PKS_DH"/>
    <property type="match status" value="1"/>
</dbReference>
<keyword evidence="2" id="KW-0596">Phosphopantetheine</keyword>
<dbReference type="InterPro" id="IPR014043">
    <property type="entry name" value="Acyl_transferase_dom"/>
</dbReference>
<dbReference type="SUPFAM" id="SSF52151">
    <property type="entry name" value="FabD/lysophospholipase-like"/>
    <property type="match status" value="1"/>
</dbReference>
<dbReference type="CDD" id="cd19532">
    <property type="entry name" value="C_PKS-NRPS"/>
    <property type="match status" value="1"/>
</dbReference>
<evidence type="ECO:0000256" key="5">
    <source>
        <dbReference type="ARBA" id="ARBA00022603"/>
    </source>
</evidence>
<evidence type="ECO:0000256" key="2">
    <source>
        <dbReference type="ARBA" id="ARBA00022450"/>
    </source>
</evidence>
<dbReference type="InterPro" id="IPR023213">
    <property type="entry name" value="CAT-like_dom_sf"/>
</dbReference>
<feature type="active site" description="Proton acceptor; for dehydratase activity" evidence="11">
    <location>
        <position position="990"/>
    </location>
</feature>
<feature type="region of interest" description="Disordered" evidence="12">
    <location>
        <begin position="2515"/>
        <end position="2539"/>
    </location>
</feature>
<dbReference type="InterPro" id="IPR016035">
    <property type="entry name" value="Acyl_Trfase/lysoPLipase"/>
</dbReference>
<dbReference type="Proteomes" id="UP000738349">
    <property type="component" value="Unassembled WGS sequence"/>
</dbReference>
<dbReference type="SMART" id="SM00822">
    <property type="entry name" value="PKS_KR"/>
    <property type="match status" value="1"/>
</dbReference>
<dbReference type="InterPro" id="IPR020841">
    <property type="entry name" value="PKS_Beta-ketoAc_synthase_dom"/>
</dbReference>
<dbReference type="Gene3D" id="3.40.50.720">
    <property type="entry name" value="NAD(P)-binding Rossmann-like Domain"/>
    <property type="match status" value="2"/>
</dbReference>